<dbReference type="AlphaFoldDB" id="A0AAV7LAI6"/>
<keyword evidence="8" id="KW-0492">Microsome</keyword>
<keyword evidence="11" id="KW-0503">Monooxygenase</keyword>
<dbReference type="FunFam" id="1.10.630.10:FF:000238">
    <property type="entry name" value="Cytochrome P450 2A6"/>
    <property type="match status" value="1"/>
</dbReference>
<evidence type="ECO:0000256" key="1">
    <source>
        <dbReference type="ARBA" id="ARBA00001971"/>
    </source>
</evidence>
<dbReference type="Pfam" id="PF00067">
    <property type="entry name" value="p450"/>
    <property type="match status" value="1"/>
</dbReference>
<keyword evidence="6" id="KW-0479">Metal-binding</keyword>
<dbReference type="GO" id="GO:0005506">
    <property type="term" value="F:iron ion binding"/>
    <property type="evidence" value="ECO:0007669"/>
    <property type="project" value="InterPro"/>
</dbReference>
<sequence length="272" mass="31052">MAHYFKLQWLRRKYPPGPTPLPIIGNLWTLGFVLHHEILMQLAKTYGNIFTVWLGHKPVVVLNGCQAVRDALISHSEELVGRPTTPTSEELTKGKGVVFSSGNNWKQQRRFVLMTLRNLGLGKKSVEVRIQEEAQSLVEFFAMQRGKSLDPAPAIIQSVANVISSVVFGHRFSRDDKEFHQLIEANDNIVNNLNSKWAMLYDIFPWLMRQLPGPHNNIFKGNAFMMEFVKKEMKSHKENGMSEEPQDVIDFYQTKISQVSIAAATLTAQFWL</sequence>
<dbReference type="GO" id="GO:0016712">
    <property type="term" value="F:oxidoreductase activity, acting on paired donors, with incorporation or reduction of molecular oxygen, reduced flavin or flavoprotein as one donor, and incorporation of one atom of oxygen"/>
    <property type="evidence" value="ECO:0007669"/>
    <property type="project" value="TreeGrafter"/>
</dbReference>
<dbReference type="PRINTS" id="PR00463">
    <property type="entry name" value="EP450I"/>
</dbReference>
<accession>A0AAV7LAI6</accession>
<comment type="cofactor">
    <cofactor evidence="1">
        <name>heme</name>
        <dbReference type="ChEBI" id="CHEBI:30413"/>
    </cofactor>
</comment>
<dbReference type="InterPro" id="IPR002401">
    <property type="entry name" value="Cyt_P450_E_grp-I"/>
</dbReference>
<dbReference type="SUPFAM" id="SSF48264">
    <property type="entry name" value="Cytochrome P450"/>
    <property type="match status" value="1"/>
</dbReference>
<organism evidence="13 14">
    <name type="scientific">Pleurodeles waltl</name>
    <name type="common">Iberian ribbed newt</name>
    <dbReference type="NCBI Taxonomy" id="8319"/>
    <lineage>
        <taxon>Eukaryota</taxon>
        <taxon>Metazoa</taxon>
        <taxon>Chordata</taxon>
        <taxon>Craniata</taxon>
        <taxon>Vertebrata</taxon>
        <taxon>Euteleostomi</taxon>
        <taxon>Amphibia</taxon>
        <taxon>Batrachia</taxon>
        <taxon>Caudata</taxon>
        <taxon>Salamandroidea</taxon>
        <taxon>Salamandridae</taxon>
        <taxon>Pleurodelinae</taxon>
        <taxon>Pleurodeles</taxon>
    </lineage>
</organism>
<evidence type="ECO:0000256" key="4">
    <source>
        <dbReference type="ARBA" id="ARBA00010617"/>
    </source>
</evidence>
<keyword evidence="12" id="KW-0472">Membrane</keyword>
<dbReference type="Gene3D" id="1.10.630.10">
    <property type="entry name" value="Cytochrome P450"/>
    <property type="match status" value="1"/>
</dbReference>
<dbReference type="InterPro" id="IPR036396">
    <property type="entry name" value="Cyt_P450_sf"/>
</dbReference>
<dbReference type="InterPro" id="IPR001128">
    <property type="entry name" value="Cyt_P450"/>
</dbReference>
<comment type="similarity">
    <text evidence="4">Belongs to the cytochrome P450 family.</text>
</comment>
<proteinExistence type="inferred from homology"/>
<evidence type="ECO:0000313" key="13">
    <source>
        <dbReference type="EMBL" id="KAJ1087392.1"/>
    </source>
</evidence>
<comment type="subcellular location">
    <subcellularLocation>
        <location evidence="3">Endoplasmic reticulum membrane</location>
        <topology evidence="3">Peripheral membrane protein</topology>
    </subcellularLocation>
    <subcellularLocation>
        <location evidence="2">Microsome membrane</location>
        <topology evidence="2">Peripheral membrane protein</topology>
    </subcellularLocation>
</comment>
<keyword evidence="10" id="KW-0408">Iron</keyword>
<evidence type="ECO:0000256" key="6">
    <source>
        <dbReference type="ARBA" id="ARBA00022723"/>
    </source>
</evidence>
<comment type="caution">
    <text evidence="13">The sequence shown here is derived from an EMBL/GenBank/DDBJ whole genome shotgun (WGS) entry which is preliminary data.</text>
</comment>
<dbReference type="EMBL" id="JANPWB010000015">
    <property type="protein sequence ID" value="KAJ1087392.1"/>
    <property type="molecule type" value="Genomic_DNA"/>
</dbReference>
<keyword evidence="5" id="KW-0349">Heme</keyword>
<evidence type="ECO:0000256" key="9">
    <source>
        <dbReference type="ARBA" id="ARBA00023002"/>
    </source>
</evidence>
<dbReference type="Proteomes" id="UP001066276">
    <property type="component" value="Chromosome 11"/>
</dbReference>
<evidence type="ECO:0000256" key="2">
    <source>
        <dbReference type="ARBA" id="ARBA00004174"/>
    </source>
</evidence>
<dbReference type="GO" id="GO:0005789">
    <property type="term" value="C:endoplasmic reticulum membrane"/>
    <property type="evidence" value="ECO:0007669"/>
    <property type="project" value="UniProtKB-SubCell"/>
</dbReference>
<evidence type="ECO:0000256" key="5">
    <source>
        <dbReference type="ARBA" id="ARBA00022617"/>
    </source>
</evidence>
<dbReference type="GO" id="GO:0020037">
    <property type="term" value="F:heme binding"/>
    <property type="evidence" value="ECO:0007669"/>
    <property type="project" value="InterPro"/>
</dbReference>
<evidence type="ECO:0000256" key="3">
    <source>
        <dbReference type="ARBA" id="ARBA00004406"/>
    </source>
</evidence>
<evidence type="ECO:0000256" key="8">
    <source>
        <dbReference type="ARBA" id="ARBA00022848"/>
    </source>
</evidence>
<reference evidence="13" key="1">
    <citation type="journal article" date="2022" name="bioRxiv">
        <title>Sequencing and chromosome-scale assembly of the giantPleurodeles waltlgenome.</title>
        <authorList>
            <person name="Brown T."/>
            <person name="Elewa A."/>
            <person name="Iarovenko S."/>
            <person name="Subramanian E."/>
            <person name="Araus A.J."/>
            <person name="Petzold A."/>
            <person name="Susuki M."/>
            <person name="Suzuki K.-i.T."/>
            <person name="Hayashi T."/>
            <person name="Toyoda A."/>
            <person name="Oliveira C."/>
            <person name="Osipova E."/>
            <person name="Leigh N.D."/>
            <person name="Simon A."/>
            <person name="Yun M.H."/>
        </authorList>
    </citation>
    <scope>NUCLEOTIDE SEQUENCE</scope>
    <source>
        <strain evidence="13">20211129_DDA</strain>
        <tissue evidence="13">Liver</tissue>
    </source>
</reference>
<gene>
    <name evidence="13" type="ORF">NDU88_000566</name>
</gene>
<evidence type="ECO:0000256" key="11">
    <source>
        <dbReference type="ARBA" id="ARBA00023033"/>
    </source>
</evidence>
<evidence type="ECO:0000256" key="7">
    <source>
        <dbReference type="ARBA" id="ARBA00022824"/>
    </source>
</evidence>
<dbReference type="GO" id="GO:0006805">
    <property type="term" value="P:xenobiotic metabolic process"/>
    <property type="evidence" value="ECO:0007669"/>
    <property type="project" value="TreeGrafter"/>
</dbReference>
<keyword evidence="9" id="KW-0560">Oxidoreductase</keyword>
<dbReference type="PANTHER" id="PTHR24300">
    <property type="entry name" value="CYTOCHROME P450 508A4-RELATED"/>
    <property type="match status" value="1"/>
</dbReference>
<evidence type="ECO:0000256" key="10">
    <source>
        <dbReference type="ARBA" id="ARBA00023004"/>
    </source>
</evidence>
<dbReference type="GO" id="GO:0006082">
    <property type="term" value="P:organic acid metabolic process"/>
    <property type="evidence" value="ECO:0007669"/>
    <property type="project" value="TreeGrafter"/>
</dbReference>
<protein>
    <submittedName>
        <fullName evidence="13">Uncharacterized protein</fullName>
    </submittedName>
</protein>
<evidence type="ECO:0000313" key="14">
    <source>
        <dbReference type="Proteomes" id="UP001066276"/>
    </source>
</evidence>
<keyword evidence="14" id="KW-1185">Reference proteome</keyword>
<dbReference type="InterPro" id="IPR050182">
    <property type="entry name" value="Cytochrome_P450_fam2"/>
</dbReference>
<name>A0AAV7LAI6_PLEWA</name>
<dbReference type="PANTHER" id="PTHR24300:SF368">
    <property type="entry name" value="CYTOCHROME P450, FAMILY 2, SUBFAMILY AB, POLYPEPTIDE 1"/>
    <property type="match status" value="1"/>
</dbReference>
<keyword evidence="7" id="KW-0256">Endoplasmic reticulum</keyword>
<evidence type="ECO:0000256" key="12">
    <source>
        <dbReference type="ARBA" id="ARBA00023136"/>
    </source>
</evidence>